<dbReference type="SUPFAM" id="SSF51011">
    <property type="entry name" value="Glycosyl hydrolase domain"/>
    <property type="match status" value="1"/>
</dbReference>
<dbReference type="Proteomes" id="UP000092584">
    <property type="component" value="Unassembled WGS sequence"/>
</dbReference>
<dbReference type="InterPro" id="IPR006048">
    <property type="entry name" value="A-amylase/branching_C"/>
</dbReference>
<dbReference type="Gene3D" id="3.20.20.80">
    <property type="entry name" value="Glycosidases"/>
    <property type="match status" value="1"/>
</dbReference>
<keyword evidence="5" id="KW-0808">Transferase</keyword>
<dbReference type="InterPro" id="IPR013783">
    <property type="entry name" value="Ig-like_fold"/>
</dbReference>
<dbReference type="Pfam" id="PF02806">
    <property type="entry name" value="Alpha-amylase_C"/>
    <property type="match status" value="1"/>
</dbReference>
<name>A0A1B8TXY2_9FLAO</name>
<dbReference type="PIRSF" id="PIRSF000463">
    <property type="entry name" value="GlgB"/>
    <property type="match status" value="1"/>
</dbReference>
<comment type="function">
    <text evidence="2">Catalyzes the formation of the alpha-1,6-glucosidic linkages in glycogen by scission of a 1,4-alpha-linked oligosaccharide from growing alpha-1,4-glucan chains and the subsequent attachment of the oligosaccharide to the alpha-1,6 position.</text>
</comment>
<dbReference type="PANTHER" id="PTHR43651">
    <property type="entry name" value="1,4-ALPHA-GLUCAN-BRANCHING ENZYME"/>
    <property type="match status" value="1"/>
</dbReference>
<dbReference type="Pfam" id="PF00128">
    <property type="entry name" value="Alpha-amylase"/>
    <property type="match status" value="2"/>
</dbReference>
<feature type="active site" description="Proton donor" evidence="7">
    <location>
        <position position="336"/>
    </location>
</feature>
<dbReference type="GO" id="GO:0005978">
    <property type="term" value="P:glycogen biosynthetic process"/>
    <property type="evidence" value="ECO:0007669"/>
    <property type="project" value="InterPro"/>
</dbReference>
<keyword evidence="6" id="KW-0119">Carbohydrate metabolism</keyword>
<accession>A0A1B8TXY2</accession>
<dbReference type="GO" id="GO:0003844">
    <property type="term" value="F:1,4-alpha-glucan branching enzyme activity"/>
    <property type="evidence" value="ECO:0007669"/>
    <property type="project" value="UniProtKB-EC"/>
</dbReference>
<dbReference type="PANTHER" id="PTHR43651:SF11">
    <property type="entry name" value="MALTO-OLIGOSYLTREHALOSE TREHALOHYDROLASE"/>
    <property type="match status" value="1"/>
</dbReference>
<feature type="domain" description="Glycosyl hydrolase family 13 catalytic" evidence="8">
    <location>
        <begin position="130"/>
        <end position="490"/>
    </location>
</feature>
<evidence type="ECO:0000256" key="5">
    <source>
        <dbReference type="ARBA" id="ARBA00022679"/>
    </source>
</evidence>
<protein>
    <recommendedName>
        <fullName evidence="4">1,4-alpha-glucan branching enzyme</fullName>
        <ecNumber evidence="4">2.4.1.18</ecNumber>
    </recommendedName>
</protein>
<dbReference type="InterPro" id="IPR044143">
    <property type="entry name" value="GlgB_N_E_set_prok"/>
</dbReference>
<gene>
    <name evidence="9" type="ORF">LPB3_09055</name>
</gene>
<proteinExistence type="inferred from homology"/>
<dbReference type="AlphaFoldDB" id="A0A1B8TXY2"/>
<dbReference type="SMART" id="SM00642">
    <property type="entry name" value="Aamy"/>
    <property type="match status" value="1"/>
</dbReference>
<evidence type="ECO:0000259" key="8">
    <source>
        <dbReference type="SMART" id="SM00642"/>
    </source>
</evidence>
<dbReference type="KEGG" id="pob:LPB03_03440"/>
<dbReference type="InterPro" id="IPR006047">
    <property type="entry name" value="GH13_cat_dom"/>
</dbReference>
<evidence type="ECO:0000313" key="9">
    <source>
        <dbReference type="EMBL" id="OBY64517.1"/>
    </source>
</evidence>
<dbReference type="EC" id="2.4.1.18" evidence="4"/>
<dbReference type="Gene3D" id="2.60.40.10">
    <property type="entry name" value="Immunoglobulins"/>
    <property type="match status" value="1"/>
</dbReference>
<comment type="similarity">
    <text evidence="3">Belongs to the glycosyl hydrolase 13 family. GlgB subfamily.</text>
</comment>
<evidence type="ECO:0000256" key="3">
    <source>
        <dbReference type="ARBA" id="ARBA00009000"/>
    </source>
</evidence>
<feature type="active site" description="Nucleophile" evidence="7">
    <location>
        <position position="291"/>
    </location>
</feature>
<dbReference type="InterPro" id="IPR037439">
    <property type="entry name" value="Branching_enzy"/>
</dbReference>
<reference evidence="10" key="1">
    <citation type="submission" date="2016-02" db="EMBL/GenBank/DDBJ databases">
        <authorList>
            <person name="Shin S.-K."/>
            <person name="Yi H."/>
            <person name="Kim E."/>
        </authorList>
    </citation>
    <scope>NUCLEOTIDE SEQUENCE [LARGE SCALE GENOMIC DNA]</scope>
    <source>
        <strain evidence="10">LPB0003</strain>
    </source>
</reference>
<dbReference type="CDD" id="cd11325">
    <property type="entry name" value="AmyAc_GTHase"/>
    <property type="match status" value="1"/>
</dbReference>
<evidence type="ECO:0000256" key="4">
    <source>
        <dbReference type="ARBA" id="ARBA00012541"/>
    </source>
</evidence>
<dbReference type="InterPro" id="IPR004193">
    <property type="entry name" value="Glyco_hydro_13_N"/>
</dbReference>
<dbReference type="InterPro" id="IPR013780">
    <property type="entry name" value="Glyco_hydro_b"/>
</dbReference>
<dbReference type="SUPFAM" id="SSF81296">
    <property type="entry name" value="E set domains"/>
    <property type="match status" value="1"/>
</dbReference>
<dbReference type="GO" id="GO:0043169">
    <property type="term" value="F:cation binding"/>
    <property type="evidence" value="ECO:0007669"/>
    <property type="project" value="InterPro"/>
</dbReference>
<evidence type="ECO:0000256" key="6">
    <source>
        <dbReference type="ARBA" id="ARBA00023277"/>
    </source>
</evidence>
<evidence type="ECO:0000256" key="1">
    <source>
        <dbReference type="ARBA" id="ARBA00000826"/>
    </source>
</evidence>
<dbReference type="GO" id="GO:0004553">
    <property type="term" value="F:hydrolase activity, hydrolyzing O-glycosyl compounds"/>
    <property type="evidence" value="ECO:0007669"/>
    <property type="project" value="InterPro"/>
</dbReference>
<dbReference type="InterPro" id="IPR014756">
    <property type="entry name" value="Ig_E-set"/>
</dbReference>
<dbReference type="CDD" id="cd02855">
    <property type="entry name" value="E_set_GBE_prok_N"/>
    <property type="match status" value="1"/>
</dbReference>
<comment type="caution">
    <text evidence="9">The sequence shown here is derived from an EMBL/GenBank/DDBJ whole genome shotgun (WGS) entry which is preliminary data.</text>
</comment>
<dbReference type="EMBL" id="LSFM01000022">
    <property type="protein sequence ID" value="OBY64517.1"/>
    <property type="molecule type" value="Genomic_DNA"/>
</dbReference>
<evidence type="ECO:0000313" key="10">
    <source>
        <dbReference type="Proteomes" id="UP000092584"/>
    </source>
</evidence>
<dbReference type="SUPFAM" id="SSF51445">
    <property type="entry name" value="(Trans)glycosidases"/>
    <property type="match status" value="1"/>
</dbReference>
<organism evidence="9 10">
    <name type="scientific">Polaribacter vadi</name>
    <dbReference type="NCBI Taxonomy" id="1774273"/>
    <lineage>
        <taxon>Bacteria</taxon>
        <taxon>Pseudomonadati</taxon>
        <taxon>Bacteroidota</taxon>
        <taxon>Flavobacteriia</taxon>
        <taxon>Flavobacteriales</taxon>
        <taxon>Flavobacteriaceae</taxon>
    </lineage>
</organism>
<comment type="catalytic activity">
    <reaction evidence="1">
        <text>Transfers a segment of a (1-&gt;4)-alpha-D-glucan chain to a primary hydroxy group in a similar glucan chain.</text>
        <dbReference type="EC" id="2.4.1.18"/>
    </reaction>
</comment>
<evidence type="ECO:0000256" key="7">
    <source>
        <dbReference type="PIRSR" id="PIRSR000463-1"/>
    </source>
</evidence>
<evidence type="ECO:0000256" key="2">
    <source>
        <dbReference type="ARBA" id="ARBA00002953"/>
    </source>
</evidence>
<keyword evidence="10" id="KW-1185">Reference proteome</keyword>
<dbReference type="InterPro" id="IPR017853">
    <property type="entry name" value="GH"/>
</dbReference>
<dbReference type="Gene3D" id="2.60.40.1180">
    <property type="entry name" value="Golgi alpha-mannosidase II"/>
    <property type="match status" value="1"/>
</dbReference>
<dbReference type="Pfam" id="PF02922">
    <property type="entry name" value="CBM_48"/>
    <property type="match status" value="1"/>
</dbReference>
<dbReference type="STRING" id="1774273.LPB03_03440"/>
<sequence length="610" mass="69872">MMKSTKNIEMTLESGMGAILHADKKGVTFRVWAPNAEAVSVVGDFNDWNVEENCLEQEENGYWACAVGQAKERDEYKFNITYQGNSFLRNDPYATEMTNSNGNSIICDLNFDWKCTDFKMPDWNKLVVYELHIGTFFRGENKDSVGTFYDAIKRLPYLKALGINCIEVLPITEFAGDISWGYNPAAPFAVETDYGGPKGFAKFIDEAHLLGIAVINDVVYNHFGPSDLDLWQFDGWSENDKGGIYFYNDYKSDTPWGDTRPDYGRVEVRRYIRDNAMMWLDAYKCDGLRWDATSYIRDEAGGIGYKKKEIAEGTLLMQEINTEVHEKFPSKILIAEDLKGDHNVTSKYGDKALHFDSQWDGEFVHPIKRVLTAVDDESRDLNDIKSALLNLYNDDAFQRTIFTESHDEVANGKARIPEEIQPGEADSKFAKKRSILGAVLTLTAPGIPMIFQGQEFLEDEYFIDDEELDWSRFSQFKGITKLYRDLIKFRSNPKEFETYGLTGHEIEIVHCNHESKILAYTRTHKDLKDKPTLVILNFSSNVYKDYKIGSQKHENLKTIFNSTWQGYDSEDFETIETNLSILKDENYDNFEHTLSFSIDGYGAIVIAVDK</sequence>